<name>A0A382YRX7_9ZZZZ</name>
<keyword evidence="4" id="KW-0411">Iron-sulfur</keyword>
<organism evidence="5">
    <name type="scientific">marine metagenome</name>
    <dbReference type="NCBI Taxonomy" id="408172"/>
    <lineage>
        <taxon>unclassified sequences</taxon>
        <taxon>metagenomes</taxon>
        <taxon>ecological metagenomes</taxon>
    </lineage>
</organism>
<dbReference type="SUPFAM" id="SSF102114">
    <property type="entry name" value="Radical SAM enzymes"/>
    <property type="match status" value="1"/>
</dbReference>
<dbReference type="EMBL" id="UINC01177800">
    <property type="protein sequence ID" value="SVD85625.1"/>
    <property type="molecule type" value="Genomic_DNA"/>
</dbReference>
<dbReference type="GO" id="GO:0003824">
    <property type="term" value="F:catalytic activity"/>
    <property type="evidence" value="ECO:0007669"/>
    <property type="project" value="InterPro"/>
</dbReference>
<gene>
    <name evidence="5" type="ORF">METZ01_LOCUS438479</name>
</gene>
<dbReference type="SFLD" id="SFLDS00029">
    <property type="entry name" value="Radical_SAM"/>
    <property type="match status" value="1"/>
</dbReference>
<evidence type="ECO:0000256" key="3">
    <source>
        <dbReference type="ARBA" id="ARBA00023004"/>
    </source>
</evidence>
<evidence type="ECO:0008006" key="6">
    <source>
        <dbReference type="Google" id="ProtNLM"/>
    </source>
</evidence>
<keyword evidence="3" id="KW-0408">Iron</keyword>
<evidence type="ECO:0000256" key="4">
    <source>
        <dbReference type="ARBA" id="ARBA00023014"/>
    </source>
</evidence>
<evidence type="ECO:0000256" key="2">
    <source>
        <dbReference type="ARBA" id="ARBA00022723"/>
    </source>
</evidence>
<dbReference type="InterPro" id="IPR058240">
    <property type="entry name" value="rSAM_sf"/>
</dbReference>
<feature type="non-terminal residue" evidence="5">
    <location>
        <position position="157"/>
    </location>
</feature>
<dbReference type="Gene3D" id="3.20.20.70">
    <property type="entry name" value="Aldolase class I"/>
    <property type="match status" value="1"/>
</dbReference>
<dbReference type="GO" id="GO:0051536">
    <property type="term" value="F:iron-sulfur cluster binding"/>
    <property type="evidence" value="ECO:0007669"/>
    <property type="project" value="UniProtKB-KW"/>
</dbReference>
<evidence type="ECO:0000256" key="1">
    <source>
        <dbReference type="ARBA" id="ARBA00022691"/>
    </source>
</evidence>
<protein>
    <recommendedName>
        <fullName evidence="6">Radical SAM core domain-containing protein</fullName>
    </recommendedName>
</protein>
<dbReference type="AlphaFoldDB" id="A0A382YRX7"/>
<dbReference type="InterPro" id="IPR007197">
    <property type="entry name" value="rSAM"/>
</dbReference>
<accession>A0A382YRX7</accession>
<reference evidence="5" key="1">
    <citation type="submission" date="2018-05" db="EMBL/GenBank/DDBJ databases">
        <authorList>
            <person name="Lanie J.A."/>
            <person name="Ng W.-L."/>
            <person name="Kazmierczak K.M."/>
            <person name="Andrzejewski T.M."/>
            <person name="Davidsen T.M."/>
            <person name="Wayne K.J."/>
            <person name="Tettelin H."/>
            <person name="Glass J.I."/>
            <person name="Rusch D."/>
            <person name="Podicherti R."/>
            <person name="Tsui H.-C.T."/>
            <person name="Winkler M.E."/>
        </authorList>
    </citation>
    <scope>NUCLEOTIDE SEQUENCE</scope>
</reference>
<dbReference type="InterPro" id="IPR013785">
    <property type="entry name" value="Aldolase_TIM"/>
</dbReference>
<sequence>MKKSTFPGTQLLFEKTGQEQFKLEENPFPIVYFDVWPYCDMDCNICYNAEAMANSVKKNAKVTDSKAGYIPKVTVEFFEDVVSKLGQNYQLDIADHVPASRIKQGKPVQARNTNPQEIILLGGEPTTHPDFFEFLEIIHKYGHNAYVSTNGKRLSKN</sequence>
<dbReference type="GO" id="GO:0046872">
    <property type="term" value="F:metal ion binding"/>
    <property type="evidence" value="ECO:0007669"/>
    <property type="project" value="UniProtKB-KW"/>
</dbReference>
<keyword evidence="2" id="KW-0479">Metal-binding</keyword>
<keyword evidence="1" id="KW-0949">S-adenosyl-L-methionine</keyword>
<proteinExistence type="predicted"/>
<evidence type="ECO:0000313" key="5">
    <source>
        <dbReference type="EMBL" id="SVD85625.1"/>
    </source>
</evidence>